<dbReference type="GeneID" id="106116007"/>
<feature type="domain" description="PI3K/PI4K catalytic" evidence="1">
    <location>
        <begin position="918"/>
        <end position="1219"/>
    </location>
</feature>
<dbReference type="InterPro" id="IPR036940">
    <property type="entry name" value="PI3/4_kinase_cat_sf"/>
</dbReference>
<name>A0AAJ7E6Q0_PAPXU</name>
<dbReference type="PANTHER" id="PTHR11139">
    <property type="entry name" value="ATAXIA TELANGIECTASIA MUTATED ATM -RELATED"/>
    <property type="match status" value="1"/>
</dbReference>
<dbReference type="Proteomes" id="UP000694872">
    <property type="component" value="Unplaced"/>
</dbReference>
<dbReference type="InterPro" id="IPR000403">
    <property type="entry name" value="PI3/4_kinase_cat_dom"/>
</dbReference>
<organism evidence="2">
    <name type="scientific">Papilio xuthus</name>
    <name type="common">Asian swallowtail butterfly</name>
    <dbReference type="NCBI Taxonomy" id="66420"/>
    <lineage>
        <taxon>Eukaryota</taxon>
        <taxon>Metazoa</taxon>
        <taxon>Ecdysozoa</taxon>
        <taxon>Arthropoda</taxon>
        <taxon>Hexapoda</taxon>
        <taxon>Insecta</taxon>
        <taxon>Pterygota</taxon>
        <taxon>Neoptera</taxon>
        <taxon>Endopterygota</taxon>
        <taxon>Lepidoptera</taxon>
        <taxon>Glossata</taxon>
        <taxon>Ditrysia</taxon>
        <taxon>Papilionoidea</taxon>
        <taxon>Papilionidae</taxon>
        <taxon>Papilioninae</taxon>
        <taxon>Papilio</taxon>
    </lineage>
</organism>
<sequence length="1238" mass="141573">MWVCHRMTRRIADLLPKMVDRNRTKCLEILSLCLNNVPSNEVISLFESREVSRLVQDGDSTALVLLGRGLSRLGRGLTGIGRGLVLQTEKHCRSDVKKVREAAYGVLRSAVECLFTDSLESNPKRSARFSSPLLQDEELKVALASLGIELMSDDKLRNSVSSCLPTSIATRFCESFIISVYLPVVYGNNKSVNCLTTFLDIFFKDLSDNEAFKRNLISDTMKNKLPTTSKDSNLIIHSSYQNEDLTTEETKTMDVLETLLQFSKTGEAASALTLTLLTSLSGTIRGLDFPAAMTQLLLPMLSQVGDITPFVIEACRLLVDECSSIPRFKPAVEELLKSVKGTEGEILLQVLLEDVDVRLSGIDYFVLGSANKIDEDSEMMDLSKEFSLEDVVTAFDSLSNWQLLTLQQQKSTSDRLPPLWTCMSDFRKHLDSWQVTTTSTWFDKMLSIYQESKKSYKSLQWFNEMSRWPKRQFTISATIDALELKRMQDEEHPLDLKCRIQPQDCLVEWAARIMTRSACIQKMSENMESMTSISPSHSHALRWCARANEMALPLQVLRCIQTIDKQELATLAWQRQELLARRQLALKTSDMDILSLLLETAHSYESESRLIVDNTTIEDIIGLKNLILILRKDVGALSNEQLRCILYDTKDKIKTSESRVVGENKQMLKNMVQIAITHYDENWPLTGAKEQNIQLKEITNALGVGIDLNLDLDYSVLVDVLLYRLSCADQLDNNATDAVLGKMDTLIHVLDDFAIEELKRNQFKLTSPCELVTKLSRDTSKLKQCLQLVADPRHMLRHYVRELLKALENLDDAAWTKSFRRMKEKIFENPYAGVDYQVLIKYKEILYKISEFDLNNKDSIKESLLILLKELNSQSESFKLSQLCPALTQAEFLCGRKTEDCLSRLLMLPRGVHVHRFDEQVSVFTDSKRRPVVLSVRLSDGSRRRLLVKTGEELGVDAATLRVIRAMRLTTQDYQVTSLGDDSGLIEYLEDHERVREMISKKYDVKGIESLSTLGEKLIYDTREHSISQYQKMCAKIPAHAFRSVMELNSSSFQDFIYKKKNYEESLSAMTYATSLLGLKDRHLENILYDVVRGSVRSVDWNSALQHDQCEPPPARLTRCLLAPCRKQVLESRLQTLTSETRFYHRFLQATLQISFKWMENNIQDKLQTVYDLMRGTKLSHQVSQRSPGDFALLIDNIFKDFIYKDIYTIEEQVTNLLRHCTDPQILAITRSAWEPWI</sequence>
<proteinExistence type="predicted"/>
<dbReference type="SUPFAM" id="SSF56112">
    <property type="entry name" value="Protein kinase-like (PK-like)"/>
    <property type="match status" value="1"/>
</dbReference>
<reference evidence="2" key="1">
    <citation type="submission" date="2025-08" db="UniProtKB">
        <authorList>
            <consortium name="RefSeq"/>
        </authorList>
    </citation>
    <scope>IDENTIFICATION</scope>
</reference>
<dbReference type="SMART" id="SM00146">
    <property type="entry name" value="PI3Kc"/>
    <property type="match status" value="1"/>
</dbReference>
<dbReference type="InterPro" id="IPR011009">
    <property type="entry name" value="Kinase-like_dom_sf"/>
</dbReference>
<dbReference type="GO" id="GO:0004674">
    <property type="term" value="F:protein serine/threonine kinase activity"/>
    <property type="evidence" value="ECO:0007669"/>
    <property type="project" value="TreeGrafter"/>
</dbReference>
<dbReference type="GO" id="GO:0005634">
    <property type="term" value="C:nucleus"/>
    <property type="evidence" value="ECO:0007669"/>
    <property type="project" value="TreeGrafter"/>
</dbReference>
<dbReference type="InterPro" id="IPR050517">
    <property type="entry name" value="DDR_Repair_Kinase"/>
</dbReference>
<accession>A0AAJ7E6Q0</accession>
<dbReference type="KEGG" id="pxu:106116007"/>
<dbReference type="RefSeq" id="XP_013165165.1">
    <property type="nucleotide sequence ID" value="XM_013309711.1"/>
</dbReference>
<protein>
    <submittedName>
        <fullName evidence="2">Uncharacterized protein LOC106116007 isoform X1</fullName>
    </submittedName>
</protein>
<evidence type="ECO:0000313" key="2">
    <source>
        <dbReference type="RefSeq" id="XP_013165165.1"/>
    </source>
</evidence>
<dbReference type="Gene3D" id="1.10.1070.11">
    <property type="entry name" value="Phosphatidylinositol 3-/4-kinase, catalytic domain"/>
    <property type="match status" value="1"/>
</dbReference>
<dbReference type="Gene3D" id="3.30.1010.10">
    <property type="entry name" value="Phosphatidylinositol 3-kinase Catalytic Subunit, Chain A, domain 4"/>
    <property type="match status" value="1"/>
</dbReference>
<dbReference type="AlphaFoldDB" id="A0AAJ7E6Q0"/>
<evidence type="ECO:0000259" key="1">
    <source>
        <dbReference type="PROSITE" id="PS50290"/>
    </source>
</evidence>
<gene>
    <name evidence="2" type="primary">LOC106116007</name>
</gene>
<dbReference type="Pfam" id="PF00454">
    <property type="entry name" value="PI3_PI4_kinase"/>
    <property type="match status" value="1"/>
</dbReference>
<dbReference type="PROSITE" id="PS50290">
    <property type="entry name" value="PI3_4_KINASE_3"/>
    <property type="match status" value="1"/>
</dbReference>